<dbReference type="AlphaFoldDB" id="A0A2J6TUQ6"/>
<name>A0A2J6TUQ6_9HELO</name>
<dbReference type="Proteomes" id="UP000235371">
    <property type="component" value="Unassembled WGS sequence"/>
</dbReference>
<dbReference type="PANTHER" id="PTHR35043">
    <property type="entry name" value="TRANSCRIPTION FACTOR DOMAIN-CONTAINING PROTEIN"/>
    <property type="match status" value="1"/>
</dbReference>
<feature type="transmembrane region" description="Helical" evidence="1">
    <location>
        <begin position="306"/>
        <end position="326"/>
    </location>
</feature>
<organism evidence="2 3">
    <name type="scientific">Hyaloscypha bicolor E</name>
    <dbReference type="NCBI Taxonomy" id="1095630"/>
    <lineage>
        <taxon>Eukaryota</taxon>
        <taxon>Fungi</taxon>
        <taxon>Dikarya</taxon>
        <taxon>Ascomycota</taxon>
        <taxon>Pezizomycotina</taxon>
        <taxon>Leotiomycetes</taxon>
        <taxon>Helotiales</taxon>
        <taxon>Hyaloscyphaceae</taxon>
        <taxon>Hyaloscypha</taxon>
        <taxon>Hyaloscypha bicolor</taxon>
    </lineage>
</organism>
<feature type="transmembrane region" description="Helical" evidence="1">
    <location>
        <begin position="281"/>
        <end position="299"/>
    </location>
</feature>
<dbReference type="OrthoDB" id="3061561at2759"/>
<gene>
    <name evidence="2" type="ORF">K444DRAFT_639769</name>
</gene>
<keyword evidence="1" id="KW-0812">Transmembrane</keyword>
<sequence length="355" mass="41343">MYKITLFIKAILAPEFIAVEGLQEWTQCRKMKKECVEIAGDDFKLIHAFYVSMLALRYRTDCGDRVIWPNQYTWLLQQRLIDWRDHESWGLDEWVIRDKSNADSAVKVVAFCQVLWFVAQSIMRAAHGFPLSQLESMTLIYIPLFAATYFFCMLPEQRIIFESMAVSNKFDNESLEEHVSLWNVWYLTPRVFEKEGEDKRLWPRRPQRLFGSKRASMLLNKKRNQSRIDAIDKAAVKETVVAHWDPKPNHSKLWPAICLFGVPFGALHLISWITICPTVVELWLGRFAAPMSIFSMLIFMHFEKVVFRWGGPLTMISLVSPAFYFLSRLVMIGEVTAALRAEDPAIYETYVASTY</sequence>
<evidence type="ECO:0000313" key="2">
    <source>
        <dbReference type="EMBL" id="PMD66737.1"/>
    </source>
</evidence>
<keyword evidence="1" id="KW-1133">Transmembrane helix</keyword>
<evidence type="ECO:0000313" key="3">
    <source>
        <dbReference type="Proteomes" id="UP000235371"/>
    </source>
</evidence>
<dbReference type="RefSeq" id="XP_024743641.1">
    <property type="nucleotide sequence ID" value="XM_024884416.1"/>
</dbReference>
<keyword evidence="3" id="KW-1185">Reference proteome</keyword>
<dbReference type="PANTHER" id="PTHR35043:SF7">
    <property type="entry name" value="TRANSCRIPTION FACTOR DOMAIN-CONTAINING PROTEIN"/>
    <property type="match status" value="1"/>
</dbReference>
<dbReference type="EMBL" id="KZ613743">
    <property type="protein sequence ID" value="PMD66737.1"/>
    <property type="molecule type" value="Genomic_DNA"/>
</dbReference>
<feature type="transmembrane region" description="Helical" evidence="1">
    <location>
        <begin position="138"/>
        <end position="154"/>
    </location>
</feature>
<keyword evidence="1" id="KW-0472">Membrane</keyword>
<reference evidence="2 3" key="1">
    <citation type="submission" date="2016-04" db="EMBL/GenBank/DDBJ databases">
        <title>A degradative enzymes factory behind the ericoid mycorrhizal symbiosis.</title>
        <authorList>
            <consortium name="DOE Joint Genome Institute"/>
            <person name="Martino E."/>
            <person name="Morin E."/>
            <person name="Grelet G."/>
            <person name="Kuo A."/>
            <person name="Kohler A."/>
            <person name="Daghino S."/>
            <person name="Barry K."/>
            <person name="Choi C."/>
            <person name="Cichocki N."/>
            <person name="Clum A."/>
            <person name="Copeland A."/>
            <person name="Hainaut M."/>
            <person name="Haridas S."/>
            <person name="Labutti K."/>
            <person name="Lindquist E."/>
            <person name="Lipzen A."/>
            <person name="Khouja H.-R."/>
            <person name="Murat C."/>
            <person name="Ohm R."/>
            <person name="Olson A."/>
            <person name="Spatafora J."/>
            <person name="Veneault-Fourrey C."/>
            <person name="Henrissat B."/>
            <person name="Grigoriev I."/>
            <person name="Martin F."/>
            <person name="Perotto S."/>
        </authorList>
    </citation>
    <scope>NUCLEOTIDE SEQUENCE [LARGE SCALE GENOMIC DNA]</scope>
    <source>
        <strain evidence="2 3">E</strain>
    </source>
</reference>
<dbReference type="GeneID" id="36592493"/>
<accession>A0A2J6TUQ6</accession>
<protein>
    <submittedName>
        <fullName evidence="2">Uncharacterized protein</fullName>
    </submittedName>
</protein>
<evidence type="ECO:0000256" key="1">
    <source>
        <dbReference type="SAM" id="Phobius"/>
    </source>
</evidence>
<proteinExistence type="predicted"/>
<dbReference type="InParanoid" id="A0A2J6TUQ6"/>
<feature type="transmembrane region" description="Helical" evidence="1">
    <location>
        <begin position="253"/>
        <end position="275"/>
    </location>
</feature>